<organism evidence="2 3">
    <name type="scientific">Duganella alba</name>
    <dbReference type="NCBI Taxonomy" id="2666081"/>
    <lineage>
        <taxon>Bacteria</taxon>
        <taxon>Pseudomonadati</taxon>
        <taxon>Pseudomonadota</taxon>
        <taxon>Betaproteobacteria</taxon>
        <taxon>Burkholderiales</taxon>
        <taxon>Oxalobacteraceae</taxon>
        <taxon>Telluria group</taxon>
        <taxon>Duganella</taxon>
    </lineage>
</organism>
<protein>
    <submittedName>
        <fullName evidence="2">Uncharacterized protein</fullName>
    </submittedName>
</protein>
<evidence type="ECO:0000256" key="1">
    <source>
        <dbReference type="SAM" id="Phobius"/>
    </source>
</evidence>
<gene>
    <name evidence="2" type="ORF">GJ697_16795</name>
</gene>
<dbReference type="Proteomes" id="UP000481037">
    <property type="component" value="Unassembled WGS sequence"/>
</dbReference>
<accession>A0A6L5QIE4</accession>
<comment type="caution">
    <text evidence="2">The sequence shown here is derived from an EMBL/GenBank/DDBJ whole genome shotgun (WGS) entry which is preliminary data.</text>
</comment>
<keyword evidence="1" id="KW-0472">Membrane</keyword>
<name>A0A6L5QIE4_9BURK</name>
<evidence type="ECO:0000313" key="3">
    <source>
        <dbReference type="Proteomes" id="UP000481037"/>
    </source>
</evidence>
<keyword evidence="3" id="KW-1185">Reference proteome</keyword>
<feature type="transmembrane region" description="Helical" evidence="1">
    <location>
        <begin position="6"/>
        <end position="24"/>
    </location>
</feature>
<sequence>MSQLRTFFAGAAAMAGALVAVMLLTGARDPGKHAEFDDITVGRINIVEPDGTRRLVISNRAQFPGDFMQGKEGERPDRRAFAGMLFINDEGTENGGLIQKGGISDDGKVSSGLSLTFDRFRQDQTLQLLTNDSANHQQTGIKINDVPYFQKTSMADIHRFADEARTLAPEQRAAYWQKLTEEERLSVNRIWLGNTRDHGSALQLKDAQGRVRMMLLVSANGATEIQMLDATGKVSKTISPASKD</sequence>
<proteinExistence type="predicted"/>
<keyword evidence="1" id="KW-1133">Transmembrane helix</keyword>
<evidence type="ECO:0000313" key="2">
    <source>
        <dbReference type="EMBL" id="MRX09499.1"/>
    </source>
</evidence>
<reference evidence="2 3" key="1">
    <citation type="submission" date="2019-11" db="EMBL/GenBank/DDBJ databases">
        <title>Novel species isolated from a subtropical stream in China.</title>
        <authorList>
            <person name="Lu H."/>
        </authorList>
    </citation>
    <scope>NUCLEOTIDE SEQUENCE [LARGE SCALE GENOMIC DNA]</scope>
    <source>
        <strain evidence="2 3">FT25W</strain>
    </source>
</reference>
<dbReference type="EMBL" id="WKJM01000013">
    <property type="protein sequence ID" value="MRX09499.1"/>
    <property type="molecule type" value="Genomic_DNA"/>
</dbReference>
<dbReference type="RefSeq" id="WP_154366151.1">
    <property type="nucleotide sequence ID" value="NZ_WKJM01000013.1"/>
</dbReference>
<keyword evidence="1" id="KW-0812">Transmembrane</keyword>
<dbReference type="AlphaFoldDB" id="A0A6L5QIE4"/>